<name>A0A2J6PSX2_9HELO</name>
<dbReference type="OrthoDB" id="3539671at2759"/>
<accession>A0A2J6PSX2</accession>
<organism evidence="1 2">
    <name type="scientific">Hyaloscypha hepaticicola</name>
    <dbReference type="NCBI Taxonomy" id="2082293"/>
    <lineage>
        <taxon>Eukaryota</taxon>
        <taxon>Fungi</taxon>
        <taxon>Dikarya</taxon>
        <taxon>Ascomycota</taxon>
        <taxon>Pezizomycotina</taxon>
        <taxon>Leotiomycetes</taxon>
        <taxon>Helotiales</taxon>
        <taxon>Hyaloscyphaceae</taxon>
        <taxon>Hyaloscypha</taxon>
    </lineage>
</organism>
<dbReference type="AlphaFoldDB" id="A0A2J6PSX2"/>
<evidence type="ECO:0000313" key="2">
    <source>
        <dbReference type="Proteomes" id="UP000235672"/>
    </source>
</evidence>
<keyword evidence="2" id="KW-1185">Reference proteome</keyword>
<evidence type="ECO:0000313" key="1">
    <source>
        <dbReference type="EMBL" id="PMD17036.1"/>
    </source>
</evidence>
<dbReference type="Proteomes" id="UP000235672">
    <property type="component" value="Unassembled WGS sequence"/>
</dbReference>
<dbReference type="EMBL" id="KZ613502">
    <property type="protein sequence ID" value="PMD17036.1"/>
    <property type="molecule type" value="Genomic_DNA"/>
</dbReference>
<sequence length="424" mass="45525">MATQQDELFWKAYASTIAGLMTANAPLAPNSKIYIAATNVMGIPGGPKVPAELTNYSTYQVADYLLDPKGVGYNPNKTLTYSGALYNYAQNIKPKPGATEPGDLTNLGLAKERVANRDKELAAAKEKARADFKDDDNPRKPSTLAEWSQKNAPAYIAAHNSWEAAVQDVESWENKVFGPGSLNMPASEDALRLNADGMPEPMNNVNTFLVPTYSIPNYSATLTSWVLNTSKSPSSYVIDLAKGQTSSYSQLGHTVGEGEVTVGCPVFCFFGGRYEKSNSKFILGRDAKNVSITLTIKHHMTAPFQPGQWNFGLTDLVEKINAEPPKTQPRVRPTQALFANGVGMKITFSGEAKTAFSEDYKETVGAGGGISIFGISVGARDSSETSSSTNTSSWDESSGTLTVASTNLSYESNILAVMGETISI</sequence>
<proteinExistence type="predicted"/>
<gene>
    <name evidence="1" type="ORF">NA56DRAFT_729649</name>
</gene>
<protein>
    <submittedName>
        <fullName evidence="1">Uncharacterized protein</fullName>
    </submittedName>
</protein>
<reference evidence="1 2" key="1">
    <citation type="submission" date="2016-05" db="EMBL/GenBank/DDBJ databases">
        <title>A degradative enzymes factory behind the ericoid mycorrhizal symbiosis.</title>
        <authorList>
            <consortium name="DOE Joint Genome Institute"/>
            <person name="Martino E."/>
            <person name="Morin E."/>
            <person name="Grelet G."/>
            <person name="Kuo A."/>
            <person name="Kohler A."/>
            <person name="Daghino S."/>
            <person name="Barry K."/>
            <person name="Choi C."/>
            <person name="Cichocki N."/>
            <person name="Clum A."/>
            <person name="Copeland A."/>
            <person name="Hainaut M."/>
            <person name="Haridas S."/>
            <person name="Labutti K."/>
            <person name="Lindquist E."/>
            <person name="Lipzen A."/>
            <person name="Khouja H.-R."/>
            <person name="Murat C."/>
            <person name="Ohm R."/>
            <person name="Olson A."/>
            <person name="Spatafora J."/>
            <person name="Veneault-Fourrey C."/>
            <person name="Henrissat B."/>
            <person name="Grigoriev I."/>
            <person name="Martin F."/>
            <person name="Perotto S."/>
        </authorList>
    </citation>
    <scope>NUCLEOTIDE SEQUENCE [LARGE SCALE GENOMIC DNA]</scope>
    <source>
        <strain evidence="1 2">UAMH 7357</strain>
    </source>
</reference>